<keyword evidence="4" id="KW-1185">Reference proteome</keyword>
<reference evidence="2 4" key="1">
    <citation type="submission" date="2019-04" db="EMBL/GenBank/DDBJ databases">
        <authorList>
            <person name="Jiang L."/>
        </authorList>
    </citation>
    <scope>NUCLEOTIDE SEQUENCE [LARGE SCALE GENOMIC DNA]</scope>
    <source>
        <strain evidence="2 4">YIM 131853</strain>
    </source>
</reference>
<gene>
    <name evidence="3" type="ORF">E6C64_08145</name>
    <name evidence="2" type="ORF">E6C64_09000</name>
</gene>
<protein>
    <submittedName>
        <fullName evidence="2">Uncharacterized protein</fullName>
    </submittedName>
</protein>
<evidence type="ECO:0000256" key="1">
    <source>
        <dbReference type="SAM" id="Phobius"/>
    </source>
</evidence>
<evidence type="ECO:0000313" key="4">
    <source>
        <dbReference type="Proteomes" id="UP000309133"/>
    </source>
</evidence>
<dbReference type="Proteomes" id="UP000309133">
    <property type="component" value="Unassembled WGS sequence"/>
</dbReference>
<sequence>MDFWGVIAIVAVVWVAVSLVLGLGIGRAIRIAEVKETSARTARLSTMTRKPAREMASAA</sequence>
<evidence type="ECO:0000313" key="2">
    <source>
        <dbReference type="EMBL" id="THG30765.1"/>
    </source>
</evidence>
<accession>A0A4S4FMU3</accession>
<comment type="caution">
    <text evidence="2">The sequence shown here is derived from an EMBL/GenBank/DDBJ whole genome shotgun (WGS) entry which is preliminary data.</text>
</comment>
<dbReference type="AlphaFoldDB" id="A0A4S4FMU3"/>
<proteinExistence type="predicted"/>
<dbReference type="RefSeq" id="WP_136427122.1">
    <property type="nucleotide sequence ID" value="NZ_SSSM01000003.1"/>
</dbReference>
<keyword evidence="1" id="KW-1133">Transmembrane helix</keyword>
<evidence type="ECO:0000313" key="3">
    <source>
        <dbReference type="EMBL" id="THG32002.1"/>
    </source>
</evidence>
<keyword evidence="1" id="KW-0812">Transmembrane</keyword>
<dbReference type="EMBL" id="SSSM01000003">
    <property type="protein sequence ID" value="THG32002.1"/>
    <property type="molecule type" value="Genomic_DNA"/>
</dbReference>
<name>A0A4S4FMU3_9MICO</name>
<keyword evidence="1" id="KW-0472">Membrane</keyword>
<organism evidence="2 4">
    <name type="scientific">Naasia lichenicola</name>
    <dbReference type="NCBI Taxonomy" id="2565933"/>
    <lineage>
        <taxon>Bacteria</taxon>
        <taxon>Bacillati</taxon>
        <taxon>Actinomycetota</taxon>
        <taxon>Actinomycetes</taxon>
        <taxon>Micrococcales</taxon>
        <taxon>Microbacteriaceae</taxon>
        <taxon>Naasia</taxon>
    </lineage>
</organism>
<dbReference type="EMBL" id="SSSM01000004">
    <property type="protein sequence ID" value="THG30765.1"/>
    <property type="molecule type" value="Genomic_DNA"/>
</dbReference>
<feature type="transmembrane region" description="Helical" evidence="1">
    <location>
        <begin position="6"/>
        <end position="25"/>
    </location>
</feature>